<reference evidence="3" key="1">
    <citation type="journal article" date="2019" name="Int. J. Syst. Evol. Microbiol.">
        <title>The Global Catalogue of Microorganisms (GCM) 10K type strain sequencing project: providing services to taxonomists for standard genome sequencing and annotation.</title>
        <authorList>
            <consortium name="The Broad Institute Genomics Platform"/>
            <consortium name="The Broad Institute Genome Sequencing Center for Infectious Disease"/>
            <person name="Wu L."/>
            <person name="Ma J."/>
        </authorList>
    </citation>
    <scope>NUCLEOTIDE SEQUENCE [LARGE SCALE GENOMIC DNA]</scope>
    <source>
        <strain evidence="3">CGMCC 1.12778</strain>
    </source>
</reference>
<feature type="transmembrane region" description="Helical" evidence="1">
    <location>
        <begin position="81"/>
        <end position="101"/>
    </location>
</feature>
<protein>
    <recommendedName>
        <fullName evidence="4">Anti-sigma factor</fullName>
    </recommendedName>
</protein>
<dbReference type="Proteomes" id="UP000643279">
    <property type="component" value="Unassembled WGS sequence"/>
</dbReference>
<name>A0ABQ2ANZ7_9MICC</name>
<evidence type="ECO:0008006" key="4">
    <source>
        <dbReference type="Google" id="ProtNLM"/>
    </source>
</evidence>
<comment type="caution">
    <text evidence="2">The sequence shown here is derived from an EMBL/GenBank/DDBJ whole genome shotgun (WGS) entry which is preliminary data.</text>
</comment>
<evidence type="ECO:0000313" key="2">
    <source>
        <dbReference type="EMBL" id="GGH93561.1"/>
    </source>
</evidence>
<keyword evidence="1" id="KW-1133">Transmembrane helix</keyword>
<proteinExistence type="predicted"/>
<gene>
    <name evidence="2" type="ORF">GCM10007170_14730</name>
</gene>
<dbReference type="EMBL" id="BMFW01000004">
    <property type="protein sequence ID" value="GGH93561.1"/>
    <property type="molecule type" value="Genomic_DNA"/>
</dbReference>
<evidence type="ECO:0000256" key="1">
    <source>
        <dbReference type="SAM" id="Phobius"/>
    </source>
</evidence>
<evidence type="ECO:0000313" key="3">
    <source>
        <dbReference type="Proteomes" id="UP000643279"/>
    </source>
</evidence>
<dbReference type="RefSeq" id="WP_188570962.1">
    <property type="nucleotide sequence ID" value="NZ_BMFW01000004.1"/>
</dbReference>
<keyword evidence="3" id="KW-1185">Reference proteome</keyword>
<accession>A0ABQ2ANZ7</accession>
<keyword evidence="1" id="KW-0812">Transmembrane</keyword>
<organism evidence="2 3">
    <name type="scientific">Arthrobacter liuii</name>
    <dbReference type="NCBI Taxonomy" id="1476996"/>
    <lineage>
        <taxon>Bacteria</taxon>
        <taxon>Bacillati</taxon>
        <taxon>Actinomycetota</taxon>
        <taxon>Actinomycetes</taxon>
        <taxon>Micrococcales</taxon>
        <taxon>Micrococcaceae</taxon>
        <taxon>Arthrobacter</taxon>
    </lineage>
</organism>
<sequence length="299" mass="30862">MRSQFPFGGRHQRTGSHLEACNECAAAVRRERQYLERLRDAPIPPASQDLTARLLARTHELAAQPSAPVHQGVTSRMAGRALALAAGGTMAAAGVLAVGAFTAAGDPVPGEAAGSEAAFSHVSSQTPADGRTLTAAQLATLRSEGWACPELEAMGFHLEAARALVVDGQPAVELRLTDGAHHATVTEQHPVAREAAGQPTPAALGAEGEAAADQDGGPQLGWDTTPLSATYRAAGLTMTYRSDLPAGQAYDALPTLKRLADTAAEVAAAVPDGPEVHAGEPLDARLERGINKIAALFTQ</sequence>
<keyword evidence="1" id="KW-0472">Membrane</keyword>